<evidence type="ECO:0000313" key="1">
    <source>
        <dbReference type="EMBL" id="AAS95263.1"/>
    </source>
</evidence>
<protein>
    <submittedName>
        <fullName evidence="1">Uncharacterized protein</fullName>
    </submittedName>
</protein>
<name>Q72DZ6_NITV2</name>
<dbReference type="EMBL" id="AE017285">
    <property type="protein sequence ID" value="AAS95263.1"/>
    <property type="molecule type" value="Genomic_DNA"/>
</dbReference>
<dbReference type="HOGENOM" id="CLU_3152119_0_0_7"/>
<proteinExistence type="predicted"/>
<dbReference type="Proteomes" id="UP000002194">
    <property type="component" value="Chromosome"/>
</dbReference>
<accession>Q72DZ6</accession>
<organism evidence="1 2">
    <name type="scientific">Nitratidesulfovibrio vulgaris (strain ATCC 29579 / DSM 644 / CCUG 34227 / NCIMB 8303 / VKM B-1760 / Hildenborough)</name>
    <name type="common">Desulfovibrio vulgaris</name>
    <dbReference type="NCBI Taxonomy" id="882"/>
    <lineage>
        <taxon>Bacteria</taxon>
        <taxon>Pseudomonadati</taxon>
        <taxon>Thermodesulfobacteriota</taxon>
        <taxon>Desulfovibrionia</taxon>
        <taxon>Desulfovibrionales</taxon>
        <taxon>Desulfovibrionaceae</taxon>
        <taxon>Nitratidesulfovibrio</taxon>
    </lineage>
</organism>
<dbReference type="STRING" id="882.DVU_0783"/>
<keyword evidence="2" id="KW-1185">Reference proteome</keyword>
<reference evidence="1 2" key="1">
    <citation type="journal article" date="2004" name="Nat. Biotechnol.">
        <title>The genome sequence of the anaerobic, sulfate-reducing bacterium Desulfovibrio vulgaris Hildenborough.</title>
        <authorList>
            <person name="Heidelberg J.F."/>
            <person name="Seshadri R."/>
            <person name="Haveman S.A."/>
            <person name="Hemme C.L."/>
            <person name="Paulsen I.T."/>
            <person name="Kolonay J.F."/>
            <person name="Eisen J.A."/>
            <person name="Ward N."/>
            <person name="Methe B."/>
            <person name="Brinkac L.M."/>
            <person name="Daugherty S.C."/>
            <person name="Deboy R.T."/>
            <person name="Dodson R.J."/>
            <person name="Durkin A.S."/>
            <person name="Madupu R."/>
            <person name="Nelson W.C."/>
            <person name="Sullivan S.A."/>
            <person name="Fouts D."/>
            <person name="Haft D.H."/>
            <person name="Selengut J."/>
            <person name="Peterson J.D."/>
            <person name="Davidsen T.M."/>
            <person name="Zafar N."/>
            <person name="Zhou L."/>
            <person name="Radune D."/>
            <person name="Dimitrov G."/>
            <person name="Hance M."/>
            <person name="Tran K."/>
            <person name="Khouri H."/>
            <person name="Gill J."/>
            <person name="Utterback T.R."/>
            <person name="Feldblyum T.V."/>
            <person name="Wall J.D."/>
            <person name="Voordouw G."/>
            <person name="Fraser C.M."/>
        </authorList>
    </citation>
    <scope>NUCLEOTIDE SEQUENCE [LARGE SCALE GENOMIC DNA]</scope>
    <source>
        <strain evidence="2">ATCC 29579 / DSM 644 / NCIMB 8303 / VKM B-1760 / Hildenborough</strain>
    </source>
</reference>
<dbReference type="PaxDb" id="882-DVU_0783"/>
<dbReference type="KEGG" id="dvu:DVU_0783"/>
<evidence type="ECO:0000313" key="2">
    <source>
        <dbReference type="Proteomes" id="UP000002194"/>
    </source>
</evidence>
<dbReference type="EnsemblBacteria" id="AAS95263">
    <property type="protein sequence ID" value="AAS95263"/>
    <property type="gene ID" value="DVU_0783"/>
</dbReference>
<gene>
    <name evidence="1" type="ordered locus">DVU_0783</name>
</gene>
<sequence length="48" mass="5195">MRMCLFSGFAGWARVSLPGVMLPYPKGTCPLPYLPDSLKGLGDKRGIP</sequence>
<dbReference type="AlphaFoldDB" id="Q72DZ6"/>